<keyword evidence="3" id="KW-1185">Reference proteome</keyword>
<name>A0ABQ8V602_9AGAR</name>
<organism evidence="2 3">
    <name type="scientific">Lentinula lateritia</name>
    <dbReference type="NCBI Taxonomy" id="40482"/>
    <lineage>
        <taxon>Eukaryota</taxon>
        <taxon>Fungi</taxon>
        <taxon>Dikarya</taxon>
        <taxon>Basidiomycota</taxon>
        <taxon>Agaricomycotina</taxon>
        <taxon>Agaricomycetes</taxon>
        <taxon>Agaricomycetidae</taxon>
        <taxon>Agaricales</taxon>
        <taxon>Marasmiineae</taxon>
        <taxon>Omphalotaceae</taxon>
        <taxon>Lentinula</taxon>
    </lineage>
</organism>
<comment type="caution">
    <text evidence="2">The sequence shown here is derived from an EMBL/GenBank/DDBJ whole genome shotgun (WGS) entry which is preliminary data.</text>
</comment>
<keyword evidence="1" id="KW-0732">Signal</keyword>
<feature type="signal peptide" evidence="1">
    <location>
        <begin position="1"/>
        <end position="28"/>
    </location>
</feature>
<dbReference type="Proteomes" id="UP001150217">
    <property type="component" value="Unassembled WGS sequence"/>
</dbReference>
<evidence type="ECO:0000256" key="1">
    <source>
        <dbReference type="SAM" id="SignalP"/>
    </source>
</evidence>
<dbReference type="EMBL" id="JANVFT010000095">
    <property type="protein sequence ID" value="KAJ4469610.1"/>
    <property type="molecule type" value="Genomic_DNA"/>
</dbReference>
<feature type="chain" id="PRO_5045946845" evidence="1">
    <location>
        <begin position="29"/>
        <end position="125"/>
    </location>
</feature>
<accession>A0ABQ8V602</accession>
<gene>
    <name evidence="2" type="ORF">C8R41DRAFT_852764</name>
</gene>
<evidence type="ECO:0000313" key="2">
    <source>
        <dbReference type="EMBL" id="KAJ4469610.1"/>
    </source>
</evidence>
<evidence type="ECO:0000313" key="3">
    <source>
        <dbReference type="Proteomes" id="UP001150217"/>
    </source>
</evidence>
<reference evidence="2" key="1">
    <citation type="submission" date="2022-08" db="EMBL/GenBank/DDBJ databases">
        <title>A Global Phylogenomic Analysis of the Shiitake Genus Lentinula.</title>
        <authorList>
            <consortium name="DOE Joint Genome Institute"/>
            <person name="Sierra-Patev S."/>
            <person name="Min B."/>
            <person name="Naranjo-Ortiz M."/>
            <person name="Looney B."/>
            <person name="Konkel Z."/>
            <person name="Slot J.C."/>
            <person name="Sakamoto Y."/>
            <person name="Steenwyk J.L."/>
            <person name="Rokas A."/>
            <person name="Carro J."/>
            <person name="Camarero S."/>
            <person name="Ferreira P."/>
            <person name="Molpeceres G."/>
            <person name="Ruiz-Duenas F.J."/>
            <person name="Serrano A."/>
            <person name="Henrissat B."/>
            <person name="Drula E."/>
            <person name="Hughes K.W."/>
            <person name="Mata J.L."/>
            <person name="Ishikawa N.K."/>
            <person name="Vargas-Isla R."/>
            <person name="Ushijima S."/>
            <person name="Smith C.A."/>
            <person name="Ahrendt S."/>
            <person name="Andreopoulos W."/>
            <person name="He G."/>
            <person name="Labutti K."/>
            <person name="Lipzen A."/>
            <person name="Ng V."/>
            <person name="Riley R."/>
            <person name="Sandor L."/>
            <person name="Barry K."/>
            <person name="Martinez A.T."/>
            <person name="Xiao Y."/>
            <person name="Gibbons J.G."/>
            <person name="Terashima K."/>
            <person name="Grigoriev I.V."/>
            <person name="Hibbett D.S."/>
        </authorList>
    </citation>
    <scope>NUCLEOTIDE SEQUENCE</scope>
    <source>
        <strain evidence="2">RHP3577 ss4</strain>
    </source>
</reference>
<sequence>MTSGSFRGKKFSLRLILCSRFALQFSWSALSMKPHPALVLFSNINYLSISQFMPVTFNIVTESVIGSTKNDNPISTKRNSTPNGAILLTRKVRISIRFILDLTHVKVLVPVRLLNEVYMQSFVPS</sequence>
<protein>
    <submittedName>
        <fullName evidence="2">Uncharacterized protein</fullName>
    </submittedName>
</protein>
<proteinExistence type="predicted"/>